<evidence type="ECO:0000259" key="3">
    <source>
        <dbReference type="Pfam" id="PF02230"/>
    </source>
</evidence>
<gene>
    <name evidence="4" type="ORF">ISP25_12850</name>
</gene>
<evidence type="ECO:0000313" key="5">
    <source>
        <dbReference type="Proteomes" id="UP001620339"/>
    </source>
</evidence>
<accession>A0ABW8J6N9</accession>
<comment type="caution">
    <text evidence="4">The sequence shown here is derived from an EMBL/GenBank/DDBJ whole genome shotgun (WGS) entry which is preliminary data.</text>
</comment>
<proteinExistence type="inferred from homology"/>
<feature type="domain" description="Phospholipase/carboxylesterase/thioesterase" evidence="3">
    <location>
        <begin position="16"/>
        <end position="217"/>
    </location>
</feature>
<dbReference type="InterPro" id="IPR029058">
    <property type="entry name" value="AB_hydrolase_fold"/>
</dbReference>
<dbReference type="PANTHER" id="PTHR10655:SF17">
    <property type="entry name" value="LYSOPHOSPHOLIPASE-LIKE PROTEIN 1"/>
    <property type="match status" value="1"/>
</dbReference>
<keyword evidence="2" id="KW-0378">Hydrolase</keyword>
<sequence>MPALLPAVEHETAASPRYSVIWLHGLGADGHDFAPVVPELVAADWPALRFVFPHAPVQPVTVNGGMPMRAWYDIVAFDLLARQDEAGIRASGAAVEALIARENERGVPDERIVLAGFSQGGAIALSAGLRHAGRLAGIVALSTYLPLAGTLEAERSAANADVPIFQAHGTFDPVVVPSRGSDGRDLLRRLGYRVDWHAYPMAHAVCGEEIADLRTWLGQRFT</sequence>
<dbReference type="Pfam" id="PF02230">
    <property type="entry name" value="Abhydrolase_2"/>
    <property type="match status" value="1"/>
</dbReference>
<dbReference type="EMBL" id="JADIKK010000008">
    <property type="protein sequence ID" value="MFK2877961.1"/>
    <property type="molecule type" value="Genomic_DNA"/>
</dbReference>
<dbReference type="InterPro" id="IPR003140">
    <property type="entry name" value="PLipase/COase/thioEstase"/>
</dbReference>
<evidence type="ECO:0000256" key="1">
    <source>
        <dbReference type="ARBA" id="ARBA00006499"/>
    </source>
</evidence>
<protein>
    <submittedName>
        <fullName evidence="4">Carboxylesterase</fullName>
    </submittedName>
</protein>
<evidence type="ECO:0000256" key="2">
    <source>
        <dbReference type="ARBA" id="ARBA00022801"/>
    </source>
</evidence>
<keyword evidence="5" id="KW-1185">Reference proteome</keyword>
<reference evidence="4 5" key="1">
    <citation type="submission" date="2020-10" db="EMBL/GenBank/DDBJ databases">
        <title>Phylogeny of dyella-like bacteria.</title>
        <authorList>
            <person name="Fu J."/>
        </authorList>
    </citation>
    <scope>NUCLEOTIDE SEQUENCE [LARGE SCALE GENOMIC DNA]</scope>
    <source>
        <strain evidence="4 5">KACC 19113</strain>
    </source>
</reference>
<name>A0ABW8J6N9_9GAMM</name>
<evidence type="ECO:0000313" key="4">
    <source>
        <dbReference type="EMBL" id="MFK2877961.1"/>
    </source>
</evidence>
<organism evidence="4 5">
    <name type="scientific">Rhodanobacter hydrolyticus</name>
    <dbReference type="NCBI Taxonomy" id="2250595"/>
    <lineage>
        <taxon>Bacteria</taxon>
        <taxon>Pseudomonadati</taxon>
        <taxon>Pseudomonadota</taxon>
        <taxon>Gammaproteobacteria</taxon>
        <taxon>Lysobacterales</taxon>
        <taxon>Rhodanobacteraceae</taxon>
        <taxon>Rhodanobacter</taxon>
    </lineage>
</organism>
<dbReference type="Proteomes" id="UP001620339">
    <property type="component" value="Unassembled WGS sequence"/>
</dbReference>
<dbReference type="RefSeq" id="WP_404614410.1">
    <property type="nucleotide sequence ID" value="NZ_JADIKK010000008.1"/>
</dbReference>
<dbReference type="PANTHER" id="PTHR10655">
    <property type="entry name" value="LYSOPHOSPHOLIPASE-RELATED"/>
    <property type="match status" value="1"/>
</dbReference>
<comment type="similarity">
    <text evidence="1">Belongs to the AB hydrolase superfamily. AB hydrolase 2 family.</text>
</comment>
<dbReference type="Gene3D" id="3.40.50.1820">
    <property type="entry name" value="alpha/beta hydrolase"/>
    <property type="match status" value="1"/>
</dbReference>
<dbReference type="SUPFAM" id="SSF53474">
    <property type="entry name" value="alpha/beta-Hydrolases"/>
    <property type="match status" value="1"/>
</dbReference>
<dbReference type="InterPro" id="IPR050565">
    <property type="entry name" value="LYPA1-2/EST-like"/>
</dbReference>